<evidence type="ECO:0000256" key="2">
    <source>
        <dbReference type="ARBA" id="ARBA00023033"/>
    </source>
</evidence>
<dbReference type="OrthoDB" id="9776438at2"/>
<feature type="domain" description="Luciferase-like" evidence="3">
    <location>
        <begin position="7"/>
        <end position="300"/>
    </location>
</feature>
<dbReference type="GO" id="GO:0005829">
    <property type="term" value="C:cytosol"/>
    <property type="evidence" value="ECO:0007669"/>
    <property type="project" value="TreeGrafter"/>
</dbReference>
<dbReference type="GO" id="GO:0016705">
    <property type="term" value="F:oxidoreductase activity, acting on paired donors, with incorporation or reduction of molecular oxygen"/>
    <property type="evidence" value="ECO:0007669"/>
    <property type="project" value="InterPro"/>
</dbReference>
<dbReference type="Pfam" id="PF00296">
    <property type="entry name" value="Bac_luciferase"/>
    <property type="match status" value="1"/>
</dbReference>
<protein>
    <submittedName>
        <fullName evidence="4">Putative LLM family oxidoreductase</fullName>
    </submittedName>
</protein>
<dbReference type="SUPFAM" id="SSF51679">
    <property type="entry name" value="Bacterial luciferase-like"/>
    <property type="match status" value="1"/>
</dbReference>
<dbReference type="Gene3D" id="3.20.20.30">
    <property type="entry name" value="Luciferase-like domain"/>
    <property type="match status" value="1"/>
</dbReference>
<evidence type="ECO:0000313" key="5">
    <source>
        <dbReference type="Proteomes" id="UP000295807"/>
    </source>
</evidence>
<name>A0A4V6NZ41_9SPHI</name>
<evidence type="ECO:0000259" key="3">
    <source>
        <dbReference type="Pfam" id="PF00296"/>
    </source>
</evidence>
<dbReference type="InterPro" id="IPR011251">
    <property type="entry name" value="Luciferase-like_dom"/>
</dbReference>
<comment type="caution">
    <text evidence="4">The sequence shown here is derived from an EMBL/GenBank/DDBJ whole genome shotgun (WGS) entry which is preliminary data.</text>
</comment>
<dbReference type="PANTHER" id="PTHR30137">
    <property type="entry name" value="LUCIFERASE-LIKE MONOOXYGENASE"/>
    <property type="match status" value="1"/>
</dbReference>
<dbReference type="Proteomes" id="UP000295807">
    <property type="component" value="Unassembled WGS sequence"/>
</dbReference>
<evidence type="ECO:0000256" key="1">
    <source>
        <dbReference type="ARBA" id="ARBA00023002"/>
    </source>
</evidence>
<accession>A0A4V6NZ41</accession>
<gene>
    <name evidence="4" type="ORF">EDD80_103186</name>
</gene>
<dbReference type="AlphaFoldDB" id="A0A4V6NZ41"/>
<evidence type="ECO:0000313" key="4">
    <source>
        <dbReference type="EMBL" id="TCS88322.1"/>
    </source>
</evidence>
<dbReference type="GO" id="GO:0004497">
    <property type="term" value="F:monooxygenase activity"/>
    <property type="evidence" value="ECO:0007669"/>
    <property type="project" value="UniProtKB-KW"/>
</dbReference>
<dbReference type="RefSeq" id="WP_132128539.1">
    <property type="nucleotide sequence ID" value="NZ_CP042432.1"/>
</dbReference>
<dbReference type="InterPro" id="IPR050766">
    <property type="entry name" value="Bact_Lucif_Oxidored"/>
</dbReference>
<dbReference type="EMBL" id="SMAD01000003">
    <property type="protein sequence ID" value="TCS88322.1"/>
    <property type="molecule type" value="Genomic_DNA"/>
</dbReference>
<keyword evidence="1" id="KW-0560">Oxidoreductase</keyword>
<organism evidence="4 5">
    <name type="scientific">Anseongella ginsenosidimutans</name>
    <dbReference type="NCBI Taxonomy" id="496056"/>
    <lineage>
        <taxon>Bacteria</taxon>
        <taxon>Pseudomonadati</taxon>
        <taxon>Bacteroidota</taxon>
        <taxon>Sphingobacteriia</taxon>
        <taxon>Sphingobacteriales</taxon>
        <taxon>Sphingobacteriaceae</taxon>
        <taxon>Anseongella</taxon>
    </lineage>
</organism>
<dbReference type="InterPro" id="IPR036661">
    <property type="entry name" value="Luciferase-like_sf"/>
</dbReference>
<reference evidence="4 5" key="1">
    <citation type="submission" date="2019-03" db="EMBL/GenBank/DDBJ databases">
        <title>Genomic Encyclopedia of Type Strains, Phase IV (KMG-IV): sequencing the most valuable type-strain genomes for metagenomic binning, comparative biology and taxonomic classification.</title>
        <authorList>
            <person name="Goeker M."/>
        </authorList>
    </citation>
    <scope>NUCLEOTIDE SEQUENCE [LARGE SCALE GENOMIC DNA]</scope>
    <source>
        <strain evidence="4 5">DSM 21100</strain>
    </source>
</reference>
<proteinExistence type="predicted"/>
<keyword evidence="2" id="KW-0503">Monooxygenase</keyword>
<sequence length="346" mass="37700">MEFGIGMFGDLAYSGQSGKFRPAEQRLAEMVEEIKLADQLGLDVVALGEHHRADYAIASTEVMLAALASVTKNIKLASGVTVLSSADPVKVYQDYATLDLLSSGRAEIIAGRGSFIESFPLYGYRLEDYDALFSEKLELLLTVNRDKTVSWRGKFRQALQEQEIYPRALGGRQIPVWIAVGGTPASIRRAGILGLPMMLAIIGGTPAQFGDHVEYYRKIYTDSGHSLDNLQLGVHSHTFVAASGSSLLSDYFPSYAAQMDRVGRSRGWPPYSRSQFEAGVSSHGALFMGEPKEVADKIIKVSKMFGLTRFIAHMDVGDPGHEAMKESIALFANEVVPAVKKALQGS</sequence>
<dbReference type="PANTHER" id="PTHR30137:SF8">
    <property type="entry name" value="BLR5498 PROTEIN"/>
    <property type="match status" value="1"/>
</dbReference>
<keyword evidence="5" id="KW-1185">Reference proteome</keyword>